<evidence type="ECO:0000313" key="2">
    <source>
        <dbReference type="Proteomes" id="UP000886817"/>
    </source>
</evidence>
<name>A0A9D1WHF6_9FIRM</name>
<proteinExistence type="predicted"/>
<protein>
    <submittedName>
        <fullName evidence="1">Uncharacterized protein</fullName>
    </submittedName>
</protein>
<dbReference type="Proteomes" id="UP000886817">
    <property type="component" value="Unassembled WGS sequence"/>
</dbReference>
<reference evidence="1" key="1">
    <citation type="journal article" date="2021" name="PeerJ">
        <title>Extensive microbial diversity within the chicken gut microbiome revealed by metagenomics and culture.</title>
        <authorList>
            <person name="Gilroy R."/>
            <person name="Ravi A."/>
            <person name="Getino M."/>
            <person name="Pursley I."/>
            <person name="Horton D.L."/>
            <person name="Alikhan N.F."/>
            <person name="Baker D."/>
            <person name="Gharbi K."/>
            <person name="Hall N."/>
            <person name="Watson M."/>
            <person name="Adriaenssens E.M."/>
            <person name="Foster-Nyarko E."/>
            <person name="Jarju S."/>
            <person name="Secka A."/>
            <person name="Antonio M."/>
            <person name="Oren A."/>
            <person name="Chaudhuri R.R."/>
            <person name="La Ragione R."/>
            <person name="Hildebrand F."/>
            <person name="Pallen M.J."/>
        </authorList>
    </citation>
    <scope>NUCLEOTIDE SEQUENCE</scope>
    <source>
        <strain evidence="1">ChiSjej1B19-8411</strain>
    </source>
</reference>
<gene>
    <name evidence="1" type="ORF">IAA45_06235</name>
</gene>
<dbReference type="AlphaFoldDB" id="A0A9D1WHF6"/>
<comment type="caution">
    <text evidence="1">The sequence shown here is derived from an EMBL/GenBank/DDBJ whole genome shotgun (WGS) entry which is preliminary data.</text>
</comment>
<organism evidence="1 2">
    <name type="scientific">Candidatus Blautia gallistercoris</name>
    <dbReference type="NCBI Taxonomy" id="2838490"/>
    <lineage>
        <taxon>Bacteria</taxon>
        <taxon>Bacillati</taxon>
        <taxon>Bacillota</taxon>
        <taxon>Clostridia</taxon>
        <taxon>Lachnospirales</taxon>
        <taxon>Lachnospiraceae</taxon>
        <taxon>Blautia</taxon>
    </lineage>
</organism>
<dbReference type="EMBL" id="DXEX01000138">
    <property type="protein sequence ID" value="HIX59300.1"/>
    <property type="molecule type" value="Genomic_DNA"/>
</dbReference>
<accession>A0A9D1WHF6</accession>
<reference evidence="1" key="2">
    <citation type="submission" date="2021-04" db="EMBL/GenBank/DDBJ databases">
        <authorList>
            <person name="Gilroy R."/>
        </authorList>
    </citation>
    <scope>NUCLEOTIDE SEQUENCE</scope>
    <source>
        <strain evidence="1">ChiSjej1B19-8411</strain>
    </source>
</reference>
<sequence length="82" mass="9386">MLIDRGRDVPGVYLLTLSDHPDNILEMIRASFLTQKALHRQCPRVVGMASGRDNALALLVQIVEETFENTGNFRVEEYLRDR</sequence>
<evidence type="ECO:0000313" key="1">
    <source>
        <dbReference type="EMBL" id="HIX59300.1"/>
    </source>
</evidence>